<dbReference type="Proteomes" id="UP000184442">
    <property type="component" value="Unassembled WGS sequence"/>
</dbReference>
<dbReference type="InterPro" id="IPR013783">
    <property type="entry name" value="Ig-like_fold"/>
</dbReference>
<dbReference type="STRING" id="1122184.SAMN02745176_00560"/>
<dbReference type="SUPFAM" id="SSF81296">
    <property type="entry name" value="E set domains"/>
    <property type="match status" value="5"/>
</dbReference>
<dbReference type="CDD" id="cd00102">
    <property type="entry name" value="IPT"/>
    <property type="match status" value="4"/>
</dbReference>
<keyword evidence="4" id="KW-1185">Reference proteome</keyword>
<name>A0A1M6BVV9_9FIRM</name>
<accession>A0A1M6BVV9</accession>
<dbReference type="InterPro" id="IPR036116">
    <property type="entry name" value="FN3_sf"/>
</dbReference>
<dbReference type="InterPro" id="IPR003961">
    <property type="entry name" value="FN3_dom"/>
</dbReference>
<keyword evidence="1" id="KW-0732">Signal</keyword>
<dbReference type="PANTHER" id="PTHR46769">
    <property type="entry name" value="POLYCYSTIC KIDNEY AND HEPATIC DISEASE 1 (AUTOSOMAL RECESSIVE)-LIKE 1"/>
    <property type="match status" value="1"/>
</dbReference>
<dbReference type="InterPro" id="IPR052387">
    <property type="entry name" value="Fibrocystin"/>
</dbReference>
<dbReference type="CDD" id="cd00063">
    <property type="entry name" value="FN3"/>
    <property type="match status" value="1"/>
</dbReference>
<dbReference type="EMBL" id="FQZS01000004">
    <property type="protein sequence ID" value="SHI52811.1"/>
    <property type="molecule type" value="Genomic_DNA"/>
</dbReference>
<dbReference type="CDD" id="cd00603">
    <property type="entry name" value="IPT_PCSR"/>
    <property type="match status" value="1"/>
</dbReference>
<dbReference type="SMART" id="SM00060">
    <property type="entry name" value="FN3"/>
    <property type="match status" value="1"/>
</dbReference>
<dbReference type="SMART" id="SM00429">
    <property type="entry name" value="IPT"/>
    <property type="match status" value="4"/>
</dbReference>
<gene>
    <name evidence="3" type="ORF">SAMN02745176_00560</name>
</gene>
<evidence type="ECO:0000313" key="3">
    <source>
        <dbReference type="EMBL" id="SHI52811.1"/>
    </source>
</evidence>
<dbReference type="PROSITE" id="PS50853">
    <property type="entry name" value="FN3"/>
    <property type="match status" value="1"/>
</dbReference>
<proteinExistence type="predicted"/>
<dbReference type="OrthoDB" id="1656124at2"/>
<dbReference type="Gene3D" id="2.60.40.10">
    <property type="entry name" value="Immunoglobulins"/>
    <property type="match status" value="8"/>
</dbReference>
<reference evidence="3 4" key="1">
    <citation type="submission" date="2016-11" db="EMBL/GenBank/DDBJ databases">
        <authorList>
            <person name="Jaros S."/>
            <person name="Januszkiewicz K."/>
            <person name="Wedrychowicz H."/>
        </authorList>
    </citation>
    <scope>NUCLEOTIDE SEQUENCE [LARGE SCALE GENOMIC DNA]</scope>
    <source>
        <strain evidence="3 4">DSM 19022</strain>
    </source>
</reference>
<sequence length="2082" mass="232354">MSKMKRKAAILLAFIMIFNMLPISVLQVHAYDPSNFRIETVTIYKIYDSNRNIEQRKLLITGSYLKDAAVGILTYANAYSPLTKRTVNTEGILQFDLENDQLGNEVVVEGVHIQLNENQMPTLTGVNRRVKEGKEELIIQGTNLNNIGGSTNITAGYEHDGAYTPISATTTDPNRLTITNPTGPLGLQNIIFEKTEKITKTFNPNNKDVEVTVKIIYTYKDQFRLYQDIEVQDLKMYPNRGQKGDKVYFEAPAGKLDSYDVYFLRQTDGTDPYKEANKGKNKTFQQNVNGKDILTVEVPDIDVGEYYVVFTNAVSAGEDPMNAVTKEKILTEKFTVISAFIKSKVISINPKTGPDTGSKATISAQFVGTLNIPEFTPDSDDKKYTFRDGNRELVIDYATGSYNNSSGYKARRTIRIIIGDKATFLKDSNDNPDVEFKNNLDIINIRTAQVTDADVNPTKDVVIEMETVIMDSLDQVIQTITDRAVLPNGYTYIPSKTEPLVESIVPEKIQVKELDVNRYSTADKRIMIAIYGKNFMVHKYTDASGKDVVRYPIVELGPDLTLNPNAGDADYTKDLEMKVLSSTGVELDGSSGNEIGTKILFYLPANSIVRNIGKTYVTVINPIRNSNERGLYNMKVDAVEFVTVEENKEPIIAGVNPDTVSVDGGVEVKITGNNFMEGVRLFLDGKEITNIKRDEDGKGISFIAPAGREGTTQILVMNPTGGSATWHFNYVTTYTNPKITDFEPKSGNTGTLVVIKGENFIPPDPTDRTDLRYRLIGTRVLLGNTDINDYNLDNQKKIVLEPYEDPEGKKIVSLKKDGDLTSIEVRDYYYSVIFVDENRNYYTLTIDGSGDVILSDGVYNTYKLIIDGGDIKADKQDGFIYDFESNATGITITDKGTKILKLTMETPYKVDANKKIIGNRVKVVDKNTIYIKVPALPADGYYDVTVVNPDTKRDSKTGTNGFYYFSHPQSKPKIEKIVPNEGTTDGGYSIDIEGNDFMDIGIDKAKVYINGIEVPSNDIEVSPNGKKITVRKVPAYPGDLFKEKGTSRYAVPVVVVNPDGGSDSMEKGFTYIVPTSHPQLIKIVPAKGTAAGGEVVEITGTDFRFFEPYEDKNRDGVRNDDEPFRDINGNKVWDSEANLNEWLKEQDLNHPVFDKYLESPILPKVFFGDKLAKIVEFSRGYLKVITPEGTAGKVDVYLVNNDAGTSNKLSYTYEGSNPKITRVFPKTGKMQGGDTVELRGSGFATSAMDVYNGKVDNGINQFDSKQMVAVRFGSLTNRNIDRQLENSGRIDNKRTTVRFSENNMTFEYDASGTNTKLTMTKVVDDKIYKAVINGYDNTVKYIPLKLMKDAQGNSFEGIGLVRVELEDGRLLIDTGYSENVRYVDSNQIFVTTPTYHTIGTNIPIELINPDKGKATATFEYMNPYDYPVISSIEPINKVLKSSSGLVEDYEGTPKNDDQEYYTYVGVNGGILLTIKGSNFKRTAKVYLDDKELQILDRSTNGDSLLVVIPPADESEIGLKKPITVDNKDGGVTSTREPNEYYKMGKPYFVVYQKGLSGPVIESVIPDKTSSRGQNTVTIIGSDFRPGLKVFIGGIQAEVLEIEGTEKIKVKVPLGLTAGKVSVMVQNSDYGSDEKKDALTIISSPEIQELLAEDGSLYSSDTFRMTGGENIIIKGIEFQQGARVIFGGTIKDKLDSGETGIQVFKINDEEAYVVGGTQTTATKVEDGIMIYVTTPSMSEGSSTIIVINPDGGVSEEYKITVIRPLPDRPSNAKATPVDGDTVKLEWTGSAEIYQIYASFGEKREAKELNNFNYIMTVEPEFTEKGKHIYYLRGLIPDTWYAFRIYSVNDFGVSQQYAQTQRVKTLDKVHSEAKYNNEYINPNSRMDWTESTKDKFVYNVGEKSLQEASQYYQIELRNKNIESGVSRQVKIPVKLIQNYSKNYTIWDKDVSIKFHTNALATTEIMSINTDYDNAAAIIELSSPTGKRYDEILMLLNRRTKPVKLIGIDFKLQVKDKTTDIRQFKEPIEATIVLDSKYANAQNLELYYYDVPSNKLEMVDFTKETGEKLIETILTRPGQYVIVSY</sequence>
<evidence type="ECO:0000313" key="4">
    <source>
        <dbReference type="Proteomes" id="UP000184442"/>
    </source>
</evidence>
<protein>
    <submittedName>
        <fullName evidence="3">IPT/TIG domain-containing protein</fullName>
    </submittedName>
</protein>
<dbReference type="PANTHER" id="PTHR46769:SF2">
    <property type="entry name" value="FIBROCYSTIN-L ISOFORM 2 PRECURSOR-RELATED"/>
    <property type="match status" value="1"/>
</dbReference>
<evidence type="ECO:0000256" key="1">
    <source>
        <dbReference type="ARBA" id="ARBA00022729"/>
    </source>
</evidence>
<dbReference type="InterPro" id="IPR014756">
    <property type="entry name" value="Ig_E-set"/>
</dbReference>
<feature type="domain" description="Fibronectin type-III" evidence="2">
    <location>
        <begin position="1767"/>
        <end position="1866"/>
    </location>
</feature>
<dbReference type="RefSeq" id="WP_073024297.1">
    <property type="nucleotide sequence ID" value="NZ_FQZS01000004.1"/>
</dbReference>
<dbReference type="SUPFAM" id="SSF49265">
    <property type="entry name" value="Fibronectin type III"/>
    <property type="match status" value="1"/>
</dbReference>
<evidence type="ECO:0000259" key="2">
    <source>
        <dbReference type="PROSITE" id="PS50853"/>
    </source>
</evidence>
<dbReference type="InterPro" id="IPR002909">
    <property type="entry name" value="IPT_dom"/>
</dbReference>
<organism evidence="3 4">
    <name type="scientific">Lutispora thermophila DSM 19022</name>
    <dbReference type="NCBI Taxonomy" id="1122184"/>
    <lineage>
        <taxon>Bacteria</taxon>
        <taxon>Bacillati</taxon>
        <taxon>Bacillota</taxon>
        <taxon>Clostridia</taxon>
        <taxon>Lutisporales</taxon>
        <taxon>Lutisporaceae</taxon>
        <taxon>Lutispora</taxon>
    </lineage>
</organism>
<dbReference type="Pfam" id="PF01833">
    <property type="entry name" value="TIG"/>
    <property type="match status" value="6"/>
</dbReference>